<sequence>MLKSYDQDIYGISDKDNSVIVLCPSIDKFVESHSTHLNLIDYKDQNKINTGLCKVDNIVQNQVQIIDFELPQCVRDIQEKYQLKCTLDAGRAVSFTQLQQNKLNFNPKSSDEGVYEINLRYTNTSGKVVAFFTFSFKFLISKDFEANEKSNMCIDSGKCTVKIKSIFIYQNTQNLGIDMHGKLKIQFSQKILNQDSSNFTEIQNSLKISLIQDYKTKAQIANYEIQSFDKDCLNIQLKFDYSEQISTFDNDFINEKFQHVVKKNQIIEAIIPVQTSNSSKFCYFMNIIALMANFQKSFQLFGSAMSAGVYINMLLQVFLGFAMKRIWTLVNTLQIITHLPLLSLMIPSNLMICLQSVIDISNLNLFPPELANLILGQVSDSVSNTKSSFSEMDIFKYIFQPTYLLLLTLKRYQYDKLVRTLIISSILAGMIMFMIGLTIVLLKYLKNRQNKYIHFQD</sequence>
<organism evidence="2 3">
    <name type="scientific">Stylonychia lemnae</name>
    <name type="common">Ciliate</name>
    <dbReference type="NCBI Taxonomy" id="5949"/>
    <lineage>
        <taxon>Eukaryota</taxon>
        <taxon>Sar</taxon>
        <taxon>Alveolata</taxon>
        <taxon>Ciliophora</taxon>
        <taxon>Intramacronucleata</taxon>
        <taxon>Spirotrichea</taxon>
        <taxon>Stichotrichia</taxon>
        <taxon>Sporadotrichida</taxon>
        <taxon>Oxytrichidae</taxon>
        <taxon>Stylonychinae</taxon>
        <taxon>Stylonychia</taxon>
    </lineage>
</organism>
<gene>
    <name evidence="2" type="primary">Contig3443.g3684</name>
    <name evidence="2" type="ORF">STYLEM_3289</name>
</gene>
<dbReference type="AlphaFoldDB" id="A0A077ZWH2"/>
<dbReference type="Proteomes" id="UP000039865">
    <property type="component" value="Unassembled WGS sequence"/>
</dbReference>
<name>A0A077ZWH2_STYLE</name>
<feature type="transmembrane region" description="Helical" evidence="1">
    <location>
        <begin position="300"/>
        <end position="323"/>
    </location>
</feature>
<evidence type="ECO:0000256" key="1">
    <source>
        <dbReference type="SAM" id="Phobius"/>
    </source>
</evidence>
<feature type="transmembrane region" description="Helical" evidence="1">
    <location>
        <begin position="421"/>
        <end position="442"/>
    </location>
</feature>
<keyword evidence="1" id="KW-1133">Transmembrane helix</keyword>
<feature type="transmembrane region" description="Helical" evidence="1">
    <location>
        <begin position="335"/>
        <end position="358"/>
    </location>
</feature>
<dbReference type="EMBL" id="CCKQ01003186">
    <property type="protein sequence ID" value="CDW74295.1"/>
    <property type="molecule type" value="Genomic_DNA"/>
</dbReference>
<accession>A0A077ZWH2</accession>
<keyword evidence="1" id="KW-0472">Membrane</keyword>
<evidence type="ECO:0000313" key="3">
    <source>
        <dbReference type="Proteomes" id="UP000039865"/>
    </source>
</evidence>
<evidence type="ECO:0008006" key="4">
    <source>
        <dbReference type="Google" id="ProtNLM"/>
    </source>
</evidence>
<reference evidence="2 3" key="1">
    <citation type="submission" date="2014-06" db="EMBL/GenBank/DDBJ databases">
        <authorList>
            <person name="Swart Estienne"/>
        </authorList>
    </citation>
    <scope>NUCLEOTIDE SEQUENCE [LARGE SCALE GENOMIC DNA]</scope>
    <source>
        <strain evidence="2 3">130c</strain>
    </source>
</reference>
<protein>
    <recommendedName>
        <fullName evidence="4">Transmembrane protein</fullName>
    </recommendedName>
</protein>
<dbReference type="InParanoid" id="A0A077ZWH2"/>
<keyword evidence="3" id="KW-1185">Reference proteome</keyword>
<proteinExistence type="predicted"/>
<evidence type="ECO:0000313" key="2">
    <source>
        <dbReference type="EMBL" id="CDW74295.1"/>
    </source>
</evidence>
<keyword evidence="1" id="KW-0812">Transmembrane</keyword>